<evidence type="ECO:0000313" key="3">
    <source>
        <dbReference type="EMBL" id="EPS43392.1"/>
    </source>
</evidence>
<dbReference type="HOGENOM" id="CLU_092111_0_0_1"/>
<feature type="region of interest" description="Disordered" evidence="1">
    <location>
        <begin position="214"/>
        <end position="238"/>
    </location>
</feature>
<dbReference type="Proteomes" id="UP000015100">
    <property type="component" value="Unassembled WGS sequence"/>
</dbReference>
<evidence type="ECO:0000256" key="2">
    <source>
        <dbReference type="SAM" id="Phobius"/>
    </source>
</evidence>
<organism evidence="3 4">
    <name type="scientific">Dactylellina haptotyla (strain CBS 200.50)</name>
    <name type="common">Nematode-trapping fungus</name>
    <name type="synonym">Monacrosporium haptotylum</name>
    <dbReference type="NCBI Taxonomy" id="1284197"/>
    <lineage>
        <taxon>Eukaryota</taxon>
        <taxon>Fungi</taxon>
        <taxon>Dikarya</taxon>
        <taxon>Ascomycota</taxon>
        <taxon>Pezizomycotina</taxon>
        <taxon>Orbiliomycetes</taxon>
        <taxon>Orbiliales</taxon>
        <taxon>Orbiliaceae</taxon>
        <taxon>Dactylellina</taxon>
    </lineage>
</organism>
<dbReference type="OMA" id="GMRWHDE"/>
<keyword evidence="4" id="KW-1185">Reference proteome</keyword>
<dbReference type="EMBL" id="AQGS01000079">
    <property type="protein sequence ID" value="EPS43392.1"/>
    <property type="molecule type" value="Genomic_DNA"/>
</dbReference>
<comment type="caution">
    <text evidence="3">The sequence shown here is derived from an EMBL/GenBank/DDBJ whole genome shotgun (WGS) entry which is preliminary data.</text>
</comment>
<keyword evidence="2" id="KW-1133">Transmembrane helix</keyword>
<feature type="transmembrane region" description="Helical" evidence="2">
    <location>
        <begin position="146"/>
        <end position="169"/>
    </location>
</feature>
<feature type="transmembrane region" description="Helical" evidence="2">
    <location>
        <begin position="58"/>
        <end position="79"/>
    </location>
</feature>
<reference evidence="3 4" key="1">
    <citation type="journal article" date="2013" name="PLoS Genet.">
        <title>Genomic mechanisms accounting for the adaptation to parasitism in nematode-trapping fungi.</title>
        <authorList>
            <person name="Meerupati T."/>
            <person name="Andersson K.M."/>
            <person name="Friman E."/>
            <person name="Kumar D."/>
            <person name="Tunlid A."/>
            <person name="Ahren D."/>
        </authorList>
    </citation>
    <scope>NUCLEOTIDE SEQUENCE [LARGE SCALE GENOMIC DNA]</scope>
    <source>
        <strain evidence="3 4">CBS 200.50</strain>
    </source>
</reference>
<feature type="transmembrane region" description="Helical" evidence="2">
    <location>
        <begin position="99"/>
        <end position="123"/>
    </location>
</feature>
<dbReference type="AlphaFoldDB" id="S8C6S5"/>
<evidence type="ECO:0000313" key="4">
    <source>
        <dbReference type="Proteomes" id="UP000015100"/>
    </source>
</evidence>
<name>S8C6S5_DACHA</name>
<protein>
    <submittedName>
        <fullName evidence="3">Uncharacterized protein</fullName>
    </submittedName>
</protein>
<accession>S8C6S5</accession>
<feature type="transmembrane region" description="Helical" evidence="2">
    <location>
        <begin position="6"/>
        <end position="26"/>
    </location>
</feature>
<keyword evidence="2" id="KW-0812">Transmembrane</keyword>
<sequence length="264" mass="29086">MLVVIQAAFGWICSAISTTIFLAYNVDQKPQIVSSPSGSVRLSSPLELYPPWTPGRGFISTLCIASSVVLIPTSLLYIIPAFPTTEPYWHTLEVWSFGLNILSAGLAFVQGIPQVTLTGFLLLRQTENSVQPSTEGTNASFQRMELLYYISSALKWFILAGVWTTWFGARLYGNMNFYLPVLWVVGAQVYLNYLVVGLEDIIVAWMLWCGPRAASKGKTGARPTETSTTISVGARNHGPANERTPLLASGMRWHDEGGEQWTSN</sequence>
<proteinExistence type="predicted"/>
<evidence type="ECO:0000256" key="1">
    <source>
        <dbReference type="SAM" id="MobiDB-lite"/>
    </source>
</evidence>
<keyword evidence="2" id="KW-0472">Membrane</keyword>
<gene>
    <name evidence="3" type="ORF">H072_2677</name>
</gene>
<reference evidence="4" key="2">
    <citation type="submission" date="2013-04" db="EMBL/GenBank/DDBJ databases">
        <title>Genomic mechanisms accounting for the adaptation to parasitism in nematode-trapping fungi.</title>
        <authorList>
            <person name="Ahren D.G."/>
        </authorList>
    </citation>
    <scope>NUCLEOTIDE SEQUENCE [LARGE SCALE GENOMIC DNA]</scope>
    <source>
        <strain evidence="4">CBS 200.50</strain>
    </source>
</reference>
<dbReference type="OrthoDB" id="5276790at2759"/>